<dbReference type="PANTHER" id="PTHR14002">
    <property type="entry name" value="ENDOGLIN/TGF-BETA RECEPTOR TYPE III"/>
    <property type="match status" value="1"/>
</dbReference>
<organism evidence="17 18">
    <name type="scientific">Eleutherodactylus coqui</name>
    <name type="common">Puerto Rican coqui</name>
    <dbReference type="NCBI Taxonomy" id="57060"/>
    <lineage>
        <taxon>Eukaryota</taxon>
        <taxon>Metazoa</taxon>
        <taxon>Chordata</taxon>
        <taxon>Craniata</taxon>
        <taxon>Vertebrata</taxon>
        <taxon>Euteleostomi</taxon>
        <taxon>Amphibia</taxon>
        <taxon>Batrachia</taxon>
        <taxon>Anura</taxon>
        <taxon>Neobatrachia</taxon>
        <taxon>Hyloidea</taxon>
        <taxon>Eleutherodactylidae</taxon>
        <taxon>Eleutherodactylinae</taxon>
        <taxon>Eleutherodactylus</taxon>
        <taxon>Eleutherodactylus</taxon>
    </lineage>
</organism>
<dbReference type="GO" id="GO:0005886">
    <property type="term" value="C:plasma membrane"/>
    <property type="evidence" value="ECO:0007669"/>
    <property type="project" value="UniProtKB-SubCell"/>
</dbReference>
<name>A0A8J6BM03_ELECQ</name>
<keyword evidence="6 14" id="KW-0245">EGF-like domain</keyword>
<keyword evidence="4" id="KW-1003">Cell membrane</keyword>
<keyword evidence="7" id="KW-0336">GPI-anchor</keyword>
<comment type="caution">
    <text evidence="14">Lacks conserved residue(s) required for the propagation of feature annotation.</text>
</comment>
<evidence type="ECO:0000256" key="14">
    <source>
        <dbReference type="PROSITE-ProRule" id="PRU00076"/>
    </source>
</evidence>
<proteinExistence type="predicted"/>
<evidence type="ECO:0000256" key="12">
    <source>
        <dbReference type="ARBA" id="ARBA00023180"/>
    </source>
</evidence>
<dbReference type="InterPro" id="IPR056861">
    <property type="entry name" value="HMCN1-like_VWA"/>
</dbReference>
<dbReference type="FunFam" id="2.10.25.10:FF:000038">
    <property type="entry name" value="Fibrillin 2"/>
    <property type="match status" value="1"/>
</dbReference>
<dbReference type="GO" id="GO:0005576">
    <property type="term" value="C:extracellular region"/>
    <property type="evidence" value="ECO:0007669"/>
    <property type="project" value="UniProtKB-SubCell"/>
</dbReference>
<dbReference type="SUPFAM" id="SSF57184">
    <property type="entry name" value="Growth factor receptor domain"/>
    <property type="match status" value="1"/>
</dbReference>
<dbReference type="InterPro" id="IPR018097">
    <property type="entry name" value="EGF_Ca-bd_CS"/>
</dbReference>
<comment type="subcellular location">
    <subcellularLocation>
        <location evidence="2">Cell membrane</location>
        <topology evidence="2">Lipid-anchor</topology>
        <topology evidence="2">GPI-anchor</topology>
    </subcellularLocation>
    <subcellularLocation>
        <location evidence="1">Cell projection</location>
        <location evidence="1">Cilium</location>
    </subcellularLocation>
    <subcellularLocation>
        <location evidence="3">Secreted</location>
    </subcellularLocation>
</comment>
<keyword evidence="11" id="KW-1015">Disulfide bond</keyword>
<dbReference type="PROSITE" id="PS01187">
    <property type="entry name" value="EGF_CA"/>
    <property type="match status" value="1"/>
</dbReference>
<keyword evidence="5" id="KW-0964">Secreted</keyword>
<evidence type="ECO:0000256" key="8">
    <source>
        <dbReference type="ARBA" id="ARBA00022729"/>
    </source>
</evidence>
<evidence type="ECO:0000256" key="10">
    <source>
        <dbReference type="ARBA" id="ARBA00023136"/>
    </source>
</evidence>
<accession>A0A8J6BM03</accession>
<dbReference type="Pfam" id="PF12947">
    <property type="entry name" value="EGF_3"/>
    <property type="match status" value="1"/>
</dbReference>
<evidence type="ECO:0000313" key="17">
    <source>
        <dbReference type="EMBL" id="KAG9466130.1"/>
    </source>
</evidence>
<evidence type="ECO:0000256" key="9">
    <source>
        <dbReference type="ARBA" id="ARBA00022737"/>
    </source>
</evidence>
<dbReference type="FunFam" id="2.60.40.4100:FF:000001">
    <property type="entry name" value="alpha-tectorin isoform X1"/>
    <property type="match status" value="1"/>
</dbReference>
<evidence type="ECO:0000313" key="18">
    <source>
        <dbReference type="Proteomes" id="UP000770717"/>
    </source>
</evidence>
<dbReference type="Proteomes" id="UP000770717">
    <property type="component" value="Unassembled WGS sequence"/>
</dbReference>
<dbReference type="Pfam" id="PF23283">
    <property type="entry name" value="D8C_UMOD"/>
    <property type="match status" value="1"/>
</dbReference>
<dbReference type="Gene3D" id="2.60.40.4100">
    <property type="entry name" value="Zona pellucida, ZP-C domain"/>
    <property type="match status" value="1"/>
</dbReference>
<dbReference type="Pfam" id="PF00100">
    <property type="entry name" value="Zona_pellucida"/>
    <property type="match status" value="1"/>
</dbReference>
<dbReference type="GO" id="GO:0005929">
    <property type="term" value="C:cilium"/>
    <property type="evidence" value="ECO:0007669"/>
    <property type="project" value="UniProtKB-SubCell"/>
</dbReference>
<dbReference type="InterPro" id="IPR000742">
    <property type="entry name" value="EGF"/>
</dbReference>
<dbReference type="InterPro" id="IPR049883">
    <property type="entry name" value="NOTCH1_EGF-like"/>
</dbReference>
<dbReference type="Gene3D" id="2.10.25.10">
    <property type="entry name" value="Laminin"/>
    <property type="match status" value="3"/>
</dbReference>
<reference evidence="17" key="1">
    <citation type="thesis" date="2020" institute="ProQuest LLC" country="789 East Eisenhower Parkway, Ann Arbor, MI, USA">
        <title>Comparative Genomics and Chromosome Evolution.</title>
        <authorList>
            <person name="Mudd A.B."/>
        </authorList>
    </citation>
    <scope>NUCLEOTIDE SEQUENCE</scope>
    <source>
        <strain evidence="17">HN-11 Male</strain>
        <tissue evidence="17">Kidney and liver</tissue>
    </source>
</reference>
<dbReference type="SMART" id="SM00179">
    <property type="entry name" value="EGF_CA"/>
    <property type="match status" value="2"/>
</dbReference>
<dbReference type="InterPro" id="IPR001507">
    <property type="entry name" value="ZP_dom"/>
</dbReference>
<dbReference type="PANTHER" id="PTHR14002:SF40">
    <property type="entry name" value="UROMODULIN"/>
    <property type="match status" value="1"/>
</dbReference>
<dbReference type="PROSITE" id="PS51034">
    <property type="entry name" value="ZP_2"/>
    <property type="match status" value="1"/>
</dbReference>
<evidence type="ECO:0000256" key="13">
    <source>
        <dbReference type="ARBA" id="ARBA00023288"/>
    </source>
</evidence>
<dbReference type="Pfam" id="PF07645">
    <property type="entry name" value="EGF_CA"/>
    <property type="match status" value="2"/>
</dbReference>
<keyword evidence="13" id="KW-0449">Lipoprotein</keyword>
<dbReference type="PROSITE" id="PS01186">
    <property type="entry name" value="EGF_2"/>
    <property type="match status" value="3"/>
</dbReference>
<evidence type="ECO:0000259" key="16">
    <source>
        <dbReference type="PROSITE" id="PS51034"/>
    </source>
</evidence>
<dbReference type="InterPro" id="IPR055355">
    <property type="entry name" value="ZP-C"/>
</dbReference>
<dbReference type="InterPro" id="IPR000152">
    <property type="entry name" value="EGF-type_Asp/Asn_hydroxyl_site"/>
</dbReference>
<dbReference type="InterPro" id="IPR001881">
    <property type="entry name" value="EGF-like_Ca-bd_dom"/>
</dbReference>
<dbReference type="PROSITE" id="PS00010">
    <property type="entry name" value="ASX_HYDROXYL"/>
    <property type="match status" value="2"/>
</dbReference>
<dbReference type="GO" id="GO:0098552">
    <property type="term" value="C:side of membrane"/>
    <property type="evidence" value="ECO:0007669"/>
    <property type="project" value="UniProtKB-KW"/>
</dbReference>
<dbReference type="Pfam" id="PF25106">
    <property type="entry name" value="VWA_4"/>
    <property type="match status" value="1"/>
</dbReference>
<evidence type="ECO:0000259" key="15">
    <source>
        <dbReference type="PROSITE" id="PS50026"/>
    </source>
</evidence>
<evidence type="ECO:0000256" key="4">
    <source>
        <dbReference type="ARBA" id="ARBA00022475"/>
    </source>
</evidence>
<evidence type="ECO:0000256" key="1">
    <source>
        <dbReference type="ARBA" id="ARBA00004138"/>
    </source>
</evidence>
<keyword evidence="12" id="KW-0325">Glycoprotein</keyword>
<gene>
    <name evidence="17" type="ORF">GDO78_017170</name>
</gene>
<dbReference type="OrthoDB" id="2015116at2759"/>
<dbReference type="EMBL" id="WNTK01002334">
    <property type="protein sequence ID" value="KAG9466130.1"/>
    <property type="molecule type" value="Genomic_DNA"/>
</dbReference>
<dbReference type="PROSITE" id="PS50026">
    <property type="entry name" value="EGF_3"/>
    <property type="match status" value="1"/>
</dbReference>
<keyword evidence="10" id="KW-0472">Membrane</keyword>
<comment type="caution">
    <text evidence="17">The sequence shown here is derived from an EMBL/GenBank/DDBJ whole genome shotgun (WGS) entry which is preliminary data.</text>
</comment>
<dbReference type="GO" id="GO:0005509">
    <property type="term" value="F:calcium ion binding"/>
    <property type="evidence" value="ECO:0007669"/>
    <property type="project" value="InterPro"/>
</dbReference>
<dbReference type="InterPro" id="IPR024731">
    <property type="entry name" value="NELL2-like_EGF"/>
</dbReference>
<dbReference type="InterPro" id="IPR042235">
    <property type="entry name" value="ZP-C_dom"/>
</dbReference>
<evidence type="ECO:0000256" key="2">
    <source>
        <dbReference type="ARBA" id="ARBA00004609"/>
    </source>
</evidence>
<dbReference type="CDD" id="cd00054">
    <property type="entry name" value="EGF_CA"/>
    <property type="match status" value="2"/>
</dbReference>
<evidence type="ECO:0000256" key="11">
    <source>
        <dbReference type="ARBA" id="ARBA00023157"/>
    </source>
</evidence>
<dbReference type="SMART" id="SM00181">
    <property type="entry name" value="EGF"/>
    <property type="match status" value="4"/>
</dbReference>
<protein>
    <recommendedName>
        <fullName evidence="19">Uromodulin</fullName>
    </recommendedName>
</protein>
<evidence type="ECO:0000256" key="6">
    <source>
        <dbReference type="ARBA" id="ARBA00022536"/>
    </source>
</evidence>
<keyword evidence="8" id="KW-0732">Signal</keyword>
<feature type="domain" description="ZP" evidence="16">
    <location>
        <begin position="432"/>
        <end position="680"/>
    </location>
</feature>
<keyword evidence="18" id="KW-1185">Reference proteome</keyword>
<evidence type="ECO:0000256" key="7">
    <source>
        <dbReference type="ARBA" id="ARBA00022622"/>
    </source>
</evidence>
<sequence length="680" mass="75812">MVDDLQQLKKVNDWLLDRVSARFPCGVRNYTMVEFNDPDIGPVRQTNSKAEFAEFFKKISPHGGLTDCPELAMAGLKLALESSAPYSFIMVLTDASAKDYANTALLNDIYSLISKKHIQIFFLITGLCTSVSDPGYQIYRKIALKSFGNVLQVPVSQIGNVTTTDCSECHPNATCEEYAGRKRCSCKNGFVGDGFHCSDDDECAYSWTNTCRGKCVNTLGSYSCGCRSGYRETITDCVDIDECSDPKLNNCHSLATCTNTKGSYSCSCPYGYYGDGRHCETNECTTGVCGQDMDCIKHRGSFNCFDPCLKHTALNGPWRSTDNSGDSYCDKDKSGWYRFIGAGGIRMPEKCVTGQNCSTEAPIWINGSHPSPGNGIINLTACAYYNEDCCHWSTAVQVKACPVGYHVYKLSRTPKCPLAYCTDPSSLNEPCPCTETEERKLVNGAYGCYCKDGNEDIGMEKETDMSCNLYILNLCNVLLALDRSRECSSRVGRESSQEEAVGHYHIVMFAVQMDEAESVVRWKPGVIIKKSRLQYNWMSVQRFRLEGRGKFKVRMSIYRDGSFLSPYNKTSITLSTTKRLYVGVALENQKNSTYAVVMKNCYATPSRHANDSTQYPIIKNKCPNRRDTSIRVIENGVSTKGRFSLHMFKFIGDENLVYLHCEVNICDIRKGPCKPVSSMS</sequence>
<feature type="domain" description="EGF-like" evidence="15">
    <location>
        <begin position="239"/>
        <end position="280"/>
    </location>
</feature>
<evidence type="ECO:0000256" key="3">
    <source>
        <dbReference type="ARBA" id="ARBA00004613"/>
    </source>
</evidence>
<evidence type="ECO:0008006" key="19">
    <source>
        <dbReference type="Google" id="ProtNLM"/>
    </source>
</evidence>
<dbReference type="AlphaFoldDB" id="A0A8J6BM03"/>
<evidence type="ECO:0000256" key="5">
    <source>
        <dbReference type="ARBA" id="ARBA00022525"/>
    </source>
</evidence>
<dbReference type="InterPro" id="IPR009030">
    <property type="entry name" value="Growth_fac_rcpt_cys_sf"/>
</dbReference>
<dbReference type="SMART" id="SM00241">
    <property type="entry name" value="ZP"/>
    <property type="match status" value="1"/>
</dbReference>
<dbReference type="InterPro" id="IPR057774">
    <property type="entry name" value="D8C_UMOD/GP2/OIT3-like"/>
</dbReference>
<keyword evidence="9" id="KW-0677">Repeat</keyword>